<reference evidence="2" key="1">
    <citation type="submission" date="2014-11" db="EMBL/GenBank/DDBJ databases">
        <authorList>
            <person name="Amaro Gonzalez C."/>
        </authorList>
    </citation>
    <scope>NUCLEOTIDE SEQUENCE</scope>
</reference>
<name>A0A0E9RU30_ANGAN</name>
<organism evidence="2">
    <name type="scientific">Anguilla anguilla</name>
    <name type="common">European freshwater eel</name>
    <name type="synonym">Muraena anguilla</name>
    <dbReference type="NCBI Taxonomy" id="7936"/>
    <lineage>
        <taxon>Eukaryota</taxon>
        <taxon>Metazoa</taxon>
        <taxon>Chordata</taxon>
        <taxon>Craniata</taxon>
        <taxon>Vertebrata</taxon>
        <taxon>Euteleostomi</taxon>
        <taxon>Actinopterygii</taxon>
        <taxon>Neopterygii</taxon>
        <taxon>Teleostei</taxon>
        <taxon>Anguilliformes</taxon>
        <taxon>Anguillidae</taxon>
        <taxon>Anguilla</taxon>
    </lineage>
</organism>
<protein>
    <submittedName>
        <fullName evidence="2">Uncharacterized protein</fullName>
    </submittedName>
</protein>
<sequence length="54" mass="6155">MSGKNEILLVNRAVALLGILAKLYCLHISCYYIGCNYETYLWVTDTIEHSMISN</sequence>
<accession>A0A0E9RU30</accession>
<reference evidence="2" key="2">
    <citation type="journal article" date="2015" name="Fish Shellfish Immunol.">
        <title>Early steps in the European eel (Anguilla anguilla)-Vibrio vulnificus interaction in the gills: Role of the RtxA13 toxin.</title>
        <authorList>
            <person name="Callol A."/>
            <person name="Pajuelo D."/>
            <person name="Ebbesson L."/>
            <person name="Teles M."/>
            <person name="MacKenzie S."/>
            <person name="Amaro C."/>
        </authorList>
    </citation>
    <scope>NUCLEOTIDE SEQUENCE</scope>
</reference>
<proteinExistence type="predicted"/>
<dbReference type="EMBL" id="GBXM01075923">
    <property type="protein sequence ID" value="JAH32654.1"/>
    <property type="molecule type" value="Transcribed_RNA"/>
</dbReference>
<keyword evidence="1" id="KW-0472">Membrane</keyword>
<evidence type="ECO:0000313" key="2">
    <source>
        <dbReference type="EMBL" id="JAH32654.1"/>
    </source>
</evidence>
<keyword evidence="1" id="KW-0812">Transmembrane</keyword>
<dbReference type="AlphaFoldDB" id="A0A0E9RU30"/>
<keyword evidence="1" id="KW-1133">Transmembrane helix</keyword>
<feature type="transmembrane region" description="Helical" evidence="1">
    <location>
        <begin position="12"/>
        <end position="34"/>
    </location>
</feature>
<evidence type="ECO:0000256" key="1">
    <source>
        <dbReference type="SAM" id="Phobius"/>
    </source>
</evidence>